<evidence type="ECO:0000256" key="5">
    <source>
        <dbReference type="ARBA" id="ARBA00022729"/>
    </source>
</evidence>
<dbReference type="PANTHER" id="PTHR30024">
    <property type="entry name" value="ALIPHATIC SULFONATES-BINDING PROTEIN-RELATED"/>
    <property type="match status" value="1"/>
</dbReference>
<evidence type="ECO:0000256" key="4">
    <source>
        <dbReference type="ARBA" id="ARBA00022519"/>
    </source>
</evidence>
<keyword evidence="8" id="KW-1185">Reference proteome</keyword>
<keyword evidence="4" id="KW-0997">Cell inner membrane</keyword>
<protein>
    <submittedName>
        <fullName evidence="7">ABC transporter substrate-binding protein</fullName>
    </submittedName>
</protein>
<comment type="subcellular location">
    <subcellularLocation>
        <location evidence="1">Endomembrane system</location>
    </subcellularLocation>
</comment>
<evidence type="ECO:0000256" key="1">
    <source>
        <dbReference type="ARBA" id="ARBA00004308"/>
    </source>
</evidence>
<sequence length="370" mass="40673">MVDNVSVMRSKSNLELEKTELVIGYIPLTDCAPLVTAVKLGLDQKHGLKIRLQSGSSWASIRDRLIIGELDAAHILYGMVYGIHLGIGGIQQKMSVLMTLNQNGQGITLSKQLLGLGIHDGASLAEYIHAHPRELRFAQTFPTGTHAMWLYTWLASLGVDPLNEVELVVLPPPEMGNHMLSGQIHGFCAGEPWNARAIRDGVGFSVVASQDIWPNHPEKVLGTTKEFVSKFPNTAQALVECILEACRYIDEPAHCEEVVRWMVEDGYVNATMADILPRFLGVYENGLGGCTVTKHPIRFHDEGSVNFPYLSDGAWFVDQFKRWGMFSKNKDALAVAAEVSEIALYKRAAQSMGVALPDSEMRSVNVVNGS</sequence>
<reference evidence="7" key="1">
    <citation type="submission" date="2021-10" db="EMBL/GenBank/DDBJ databases">
        <title>The complete genome sequence of Leeia sp. TBRC 13508.</title>
        <authorList>
            <person name="Charoenyingcharoen P."/>
            <person name="Yukphan P."/>
        </authorList>
    </citation>
    <scope>NUCLEOTIDE SEQUENCE</scope>
    <source>
        <strain evidence="7">TBRC 13508</strain>
    </source>
</reference>
<dbReference type="InterPro" id="IPR044527">
    <property type="entry name" value="NrtA/CpmA_ABC-bd_dom"/>
</dbReference>
<evidence type="ECO:0000256" key="2">
    <source>
        <dbReference type="ARBA" id="ARBA00022448"/>
    </source>
</evidence>
<evidence type="ECO:0000313" key="8">
    <source>
        <dbReference type="Proteomes" id="UP001165395"/>
    </source>
</evidence>
<proteinExistence type="predicted"/>
<evidence type="ECO:0000256" key="6">
    <source>
        <dbReference type="ARBA" id="ARBA00023136"/>
    </source>
</evidence>
<dbReference type="SUPFAM" id="SSF53850">
    <property type="entry name" value="Periplasmic binding protein-like II"/>
    <property type="match status" value="1"/>
</dbReference>
<keyword evidence="3" id="KW-1003">Cell membrane</keyword>
<comment type="caution">
    <text evidence="7">The sequence shown here is derived from an EMBL/GenBank/DDBJ whole genome shotgun (WGS) entry which is preliminary data.</text>
</comment>
<keyword evidence="5" id="KW-0732">Signal</keyword>
<evidence type="ECO:0000313" key="7">
    <source>
        <dbReference type="EMBL" id="MCB6182202.1"/>
    </source>
</evidence>
<dbReference type="Proteomes" id="UP001165395">
    <property type="component" value="Unassembled WGS sequence"/>
</dbReference>
<name>A0ABS8D1Z7_9NEIS</name>
<dbReference type="CDD" id="cd13553">
    <property type="entry name" value="PBP2_NrtA_CpmA_like"/>
    <property type="match status" value="1"/>
</dbReference>
<keyword evidence="2" id="KW-0813">Transport</keyword>
<dbReference type="Gene3D" id="3.40.190.10">
    <property type="entry name" value="Periplasmic binding protein-like II"/>
    <property type="match status" value="2"/>
</dbReference>
<dbReference type="EMBL" id="JAJBZT010000001">
    <property type="protein sequence ID" value="MCB6182202.1"/>
    <property type="molecule type" value="Genomic_DNA"/>
</dbReference>
<dbReference type="Pfam" id="PF13379">
    <property type="entry name" value="NMT1_2"/>
    <property type="match status" value="1"/>
</dbReference>
<dbReference type="PANTHER" id="PTHR30024:SF7">
    <property type="entry name" value="NITRATE_NITRITE BINDING PROTEIN NRTA"/>
    <property type="match status" value="1"/>
</dbReference>
<dbReference type="RefSeq" id="WP_227177710.1">
    <property type="nucleotide sequence ID" value="NZ_JAJBZT010000001.1"/>
</dbReference>
<keyword evidence="6" id="KW-0472">Membrane</keyword>
<accession>A0ABS8D1Z7</accession>
<gene>
    <name evidence="7" type="ORF">LIN78_01355</name>
</gene>
<organism evidence="7 8">
    <name type="scientific">Leeia speluncae</name>
    <dbReference type="NCBI Taxonomy" id="2884804"/>
    <lineage>
        <taxon>Bacteria</taxon>
        <taxon>Pseudomonadati</taxon>
        <taxon>Pseudomonadota</taxon>
        <taxon>Betaproteobacteria</taxon>
        <taxon>Neisseriales</taxon>
        <taxon>Leeiaceae</taxon>
        <taxon>Leeia</taxon>
    </lineage>
</organism>
<evidence type="ECO:0000256" key="3">
    <source>
        <dbReference type="ARBA" id="ARBA00022475"/>
    </source>
</evidence>